<comment type="caution">
    <text evidence="2">The sequence shown here is derived from an EMBL/GenBank/DDBJ whole genome shotgun (WGS) entry which is preliminary data.</text>
</comment>
<evidence type="ECO:0000313" key="2">
    <source>
        <dbReference type="EMBL" id="GGO45687.1"/>
    </source>
</evidence>
<evidence type="ECO:0000256" key="1">
    <source>
        <dbReference type="SAM" id="MobiDB-lite"/>
    </source>
</evidence>
<sequence length="183" mass="19940">MNTPGTGDSDAERTSTARGALIEELMPGLVRAAGWDTLSNLRERSCTDSPDPERAAASTRWFASSGRGDVRRAEAESVTEAVREHAESTGWTPHESTGGPRLLYAASRDDLTLVVRYATTADEGPLSVEISTPCLDMPSGHTMTRSELDPRYGSSDPMYPNDDRSEFTNEQVKQLPEPEPLPE</sequence>
<evidence type="ECO:0000313" key="3">
    <source>
        <dbReference type="Proteomes" id="UP000642509"/>
    </source>
</evidence>
<keyword evidence="3" id="KW-1185">Reference proteome</keyword>
<gene>
    <name evidence="2" type="ORF">GCM10010977_18920</name>
</gene>
<dbReference type="Proteomes" id="UP000642509">
    <property type="component" value="Unassembled WGS sequence"/>
</dbReference>
<reference evidence="3" key="1">
    <citation type="journal article" date="2019" name="Int. J. Syst. Evol. Microbiol.">
        <title>The Global Catalogue of Microorganisms (GCM) 10K type strain sequencing project: providing services to taxonomists for standard genome sequencing and annotation.</title>
        <authorList>
            <consortium name="The Broad Institute Genomics Platform"/>
            <consortium name="The Broad Institute Genome Sequencing Center for Infectious Disease"/>
            <person name="Wu L."/>
            <person name="Ma J."/>
        </authorList>
    </citation>
    <scope>NUCLEOTIDE SEQUENCE [LARGE SCALE GENOMIC DNA]</scope>
    <source>
        <strain evidence="3">CGMCC 1.7064</strain>
    </source>
</reference>
<accession>A0ABQ2M1Y4</accession>
<name>A0ABQ2M1Y4_9MICC</name>
<feature type="region of interest" description="Disordered" evidence="1">
    <location>
        <begin position="128"/>
        <end position="183"/>
    </location>
</feature>
<proteinExistence type="predicted"/>
<protein>
    <submittedName>
        <fullName evidence="2">Uncharacterized protein</fullName>
    </submittedName>
</protein>
<dbReference type="EMBL" id="BMLQ01000005">
    <property type="protein sequence ID" value="GGO45687.1"/>
    <property type="molecule type" value="Genomic_DNA"/>
</dbReference>
<organism evidence="2 3">
    <name type="scientific">Citricoccus zhacaiensis</name>
    <dbReference type="NCBI Taxonomy" id="489142"/>
    <lineage>
        <taxon>Bacteria</taxon>
        <taxon>Bacillati</taxon>
        <taxon>Actinomycetota</taxon>
        <taxon>Actinomycetes</taxon>
        <taxon>Micrococcales</taxon>
        <taxon>Micrococcaceae</taxon>
        <taxon>Citricoccus</taxon>
    </lineage>
</organism>